<feature type="transmembrane region" description="Helical" evidence="10">
    <location>
        <begin position="97"/>
        <end position="119"/>
    </location>
</feature>
<dbReference type="PROSITE" id="PS00237">
    <property type="entry name" value="G_PROTEIN_RECEP_F1_1"/>
    <property type="match status" value="1"/>
</dbReference>
<feature type="domain" description="G-protein coupled receptors family 1 profile" evidence="11">
    <location>
        <begin position="40"/>
        <end position="289"/>
    </location>
</feature>
<comment type="similarity">
    <text evidence="9">Belongs to the G-protein coupled receptor 1 family.</text>
</comment>
<dbReference type="InterPro" id="IPR000725">
    <property type="entry name" value="Olfact_rcpt"/>
</dbReference>
<protein>
    <recommendedName>
        <fullName evidence="10">Olfactory receptor</fullName>
    </recommendedName>
</protein>
<keyword evidence="9" id="KW-0297">G-protein coupled receptor</keyword>
<accession>A0ABM1JHV4</accession>
<keyword evidence="6 10" id="KW-1133">Transmembrane helix</keyword>
<keyword evidence="3 10" id="KW-0716">Sensory transduction</keyword>
<evidence type="ECO:0000256" key="4">
    <source>
        <dbReference type="ARBA" id="ARBA00022692"/>
    </source>
</evidence>
<proteinExistence type="inferred from homology"/>
<dbReference type="PRINTS" id="PR00245">
    <property type="entry name" value="OLFACTORYR"/>
</dbReference>
<gene>
    <name evidence="13" type="primary">LOC107105561</name>
</gene>
<dbReference type="Pfam" id="PF13853">
    <property type="entry name" value="7tm_4"/>
    <property type="match status" value="1"/>
</dbReference>
<dbReference type="GeneID" id="107105561"/>
<evidence type="ECO:0000256" key="9">
    <source>
        <dbReference type="RuleBase" id="RU000688"/>
    </source>
</evidence>
<comment type="subcellular location">
    <subcellularLocation>
        <location evidence="1 10">Cell membrane</location>
        <topology evidence="1 10">Multi-pass membrane protein</topology>
    </subcellularLocation>
</comment>
<keyword evidence="4 9" id="KW-0812">Transmembrane</keyword>
<evidence type="ECO:0000256" key="3">
    <source>
        <dbReference type="ARBA" id="ARBA00022606"/>
    </source>
</evidence>
<keyword evidence="7 10" id="KW-0472">Membrane</keyword>
<dbReference type="PANTHER" id="PTHR26453">
    <property type="entry name" value="OLFACTORY RECEPTOR"/>
    <property type="match status" value="1"/>
</dbReference>
<sequence length="316" mass="35620">MKKNQTSVTDFILAGFSVSPALQSFLFVLFLLMYIITVIGNLLIIVVIRTDRTLHVPMYLFLFVLSFSESCYSLVIIPKMLVDLLTKSKTISFAGCVAQMFFFLGLGGTNCFILTIMGFDRYLAICKPLHYPVLMNNRVILWLVAFSWMAGFLISVAEITLIFRLPYCGSKTINHFFCHMRTVVRLACTDESNTEVVVSAVSIFGLSSSFLFIILTYVFILSTIFQMPSTDGWQRAFSTCASHLIVVIMHYGFAAIVYLRPSASDTLDNDTLISIPYTIITPLLSPIIFTLRNKDIKIAVRKAISKNTCSSIMWKR</sequence>
<evidence type="ECO:0000259" key="11">
    <source>
        <dbReference type="PROSITE" id="PS50262"/>
    </source>
</evidence>
<dbReference type="SUPFAM" id="SSF81321">
    <property type="entry name" value="Family A G protein-coupled receptor-like"/>
    <property type="match status" value="1"/>
</dbReference>
<feature type="transmembrane region" description="Helical" evidence="10">
    <location>
        <begin position="25"/>
        <end position="47"/>
    </location>
</feature>
<keyword evidence="9 13" id="KW-0675">Receptor</keyword>
<evidence type="ECO:0000256" key="7">
    <source>
        <dbReference type="ARBA" id="ARBA00023136"/>
    </source>
</evidence>
<evidence type="ECO:0000256" key="2">
    <source>
        <dbReference type="ARBA" id="ARBA00022475"/>
    </source>
</evidence>
<organism evidence="12 13">
    <name type="scientific">Gekko japonicus</name>
    <name type="common">Schlegel's Japanese gecko</name>
    <dbReference type="NCBI Taxonomy" id="146911"/>
    <lineage>
        <taxon>Eukaryota</taxon>
        <taxon>Metazoa</taxon>
        <taxon>Chordata</taxon>
        <taxon>Craniata</taxon>
        <taxon>Vertebrata</taxon>
        <taxon>Euteleostomi</taxon>
        <taxon>Lepidosauria</taxon>
        <taxon>Squamata</taxon>
        <taxon>Bifurcata</taxon>
        <taxon>Gekkota</taxon>
        <taxon>Gekkonidae</taxon>
        <taxon>Gekkoninae</taxon>
        <taxon>Gekko</taxon>
    </lineage>
</organism>
<keyword evidence="5 10" id="KW-0552">Olfaction</keyword>
<dbReference type="InterPro" id="IPR017452">
    <property type="entry name" value="GPCR_Rhodpsn_7TM"/>
</dbReference>
<dbReference type="Gene3D" id="1.20.1070.10">
    <property type="entry name" value="Rhodopsin 7-helix transmembrane proteins"/>
    <property type="match status" value="1"/>
</dbReference>
<dbReference type="InterPro" id="IPR000276">
    <property type="entry name" value="GPCR_Rhodpsn"/>
</dbReference>
<evidence type="ECO:0000256" key="8">
    <source>
        <dbReference type="ARBA" id="ARBA00023224"/>
    </source>
</evidence>
<dbReference type="PROSITE" id="PS50262">
    <property type="entry name" value="G_PROTEIN_RECEP_F1_2"/>
    <property type="match status" value="1"/>
</dbReference>
<dbReference type="CDD" id="cd15225">
    <property type="entry name" value="7tmA_OR10A-like"/>
    <property type="match status" value="1"/>
</dbReference>
<name>A0ABM1JHV4_GEKJA</name>
<feature type="transmembrane region" description="Helical" evidence="10">
    <location>
        <begin position="139"/>
        <end position="163"/>
    </location>
</feature>
<dbReference type="RefSeq" id="XP_015261041.1">
    <property type="nucleotide sequence ID" value="XM_015405555.1"/>
</dbReference>
<evidence type="ECO:0000256" key="6">
    <source>
        <dbReference type="ARBA" id="ARBA00022989"/>
    </source>
</evidence>
<feature type="transmembrane region" description="Helical" evidence="10">
    <location>
        <begin position="236"/>
        <end position="259"/>
    </location>
</feature>
<evidence type="ECO:0000256" key="1">
    <source>
        <dbReference type="ARBA" id="ARBA00004651"/>
    </source>
</evidence>
<evidence type="ECO:0000313" key="12">
    <source>
        <dbReference type="Proteomes" id="UP000694871"/>
    </source>
</evidence>
<evidence type="ECO:0000256" key="10">
    <source>
        <dbReference type="RuleBase" id="RU363047"/>
    </source>
</evidence>
<feature type="transmembrane region" description="Helical" evidence="10">
    <location>
        <begin position="200"/>
        <end position="224"/>
    </location>
</feature>
<reference evidence="13" key="1">
    <citation type="submission" date="2025-08" db="UniProtKB">
        <authorList>
            <consortium name="RefSeq"/>
        </authorList>
    </citation>
    <scope>IDENTIFICATION</scope>
</reference>
<evidence type="ECO:0000313" key="13">
    <source>
        <dbReference type="RefSeq" id="XP_015261041.1"/>
    </source>
</evidence>
<feature type="transmembrane region" description="Helical" evidence="10">
    <location>
        <begin position="59"/>
        <end position="77"/>
    </location>
</feature>
<evidence type="ECO:0000256" key="5">
    <source>
        <dbReference type="ARBA" id="ARBA00022725"/>
    </source>
</evidence>
<feature type="transmembrane region" description="Helical" evidence="10">
    <location>
        <begin position="271"/>
        <end position="291"/>
    </location>
</feature>
<keyword evidence="2 10" id="KW-1003">Cell membrane</keyword>
<dbReference type="PRINTS" id="PR00237">
    <property type="entry name" value="GPCRRHODOPSN"/>
</dbReference>
<keyword evidence="8 9" id="KW-0807">Transducer</keyword>
<dbReference type="Proteomes" id="UP000694871">
    <property type="component" value="Unplaced"/>
</dbReference>
<keyword evidence="12" id="KW-1185">Reference proteome</keyword>